<feature type="region of interest" description="Disordered" evidence="1">
    <location>
        <begin position="163"/>
        <end position="247"/>
    </location>
</feature>
<keyword evidence="2" id="KW-0472">Membrane</keyword>
<proteinExistence type="predicted"/>
<evidence type="ECO:0000313" key="4">
    <source>
        <dbReference type="WBParaSite" id="Gr19_v10_g1401.t1"/>
    </source>
</evidence>
<feature type="region of interest" description="Disordered" evidence="1">
    <location>
        <begin position="119"/>
        <end position="148"/>
    </location>
</feature>
<reference evidence="4" key="1">
    <citation type="submission" date="2022-11" db="UniProtKB">
        <authorList>
            <consortium name="WormBaseParasite"/>
        </authorList>
    </citation>
    <scope>IDENTIFICATION</scope>
</reference>
<keyword evidence="2" id="KW-0812">Transmembrane</keyword>
<keyword evidence="2" id="KW-1133">Transmembrane helix</keyword>
<feature type="compositionally biased region" description="Low complexity" evidence="1">
    <location>
        <begin position="216"/>
        <end position="225"/>
    </location>
</feature>
<feature type="compositionally biased region" description="Polar residues" evidence="1">
    <location>
        <begin position="181"/>
        <end position="194"/>
    </location>
</feature>
<protein>
    <submittedName>
        <fullName evidence="4">Plasma membrane fusion protein PRM1</fullName>
    </submittedName>
</protein>
<name>A0A914H5I0_GLORO</name>
<sequence length="247" mass="27082">MSVDETIRELSGTLIQLKILVAKINEQISGVSGRINITLQTFDDSVSGIANDANKMTKQVDTTIDQIPGSWAFYTLFFTLIAVLVLLSILILINLIIKIQSIYNTLRGDVSRASTPLQSLVQSESKQPLHTQPFPATFHGQAPESTHRLRHHVAVEMEAEPRRYGLGMPPDVPPQQQQQQHMTSLRSATATTTVYHPGPMAPRQMEYNENRGGGRRSANGSSPNSELRGRSHGGSPRAYQADAGAVD</sequence>
<dbReference type="WBParaSite" id="Gr19_v10_g1401.t1">
    <property type="protein sequence ID" value="Gr19_v10_g1401.t1"/>
    <property type="gene ID" value="Gr19_v10_g1401"/>
</dbReference>
<accession>A0A914H5I0</accession>
<dbReference type="Proteomes" id="UP000887572">
    <property type="component" value="Unplaced"/>
</dbReference>
<organism evidence="3 4">
    <name type="scientific">Globodera rostochiensis</name>
    <name type="common">Golden nematode worm</name>
    <name type="synonym">Heterodera rostochiensis</name>
    <dbReference type="NCBI Taxonomy" id="31243"/>
    <lineage>
        <taxon>Eukaryota</taxon>
        <taxon>Metazoa</taxon>
        <taxon>Ecdysozoa</taxon>
        <taxon>Nematoda</taxon>
        <taxon>Chromadorea</taxon>
        <taxon>Rhabditida</taxon>
        <taxon>Tylenchina</taxon>
        <taxon>Tylenchomorpha</taxon>
        <taxon>Tylenchoidea</taxon>
        <taxon>Heteroderidae</taxon>
        <taxon>Heteroderinae</taxon>
        <taxon>Globodera</taxon>
    </lineage>
</organism>
<evidence type="ECO:0000256" key="1">
    <source>
        <dbReference type="SAM" id="MobiDB-lite"/>
    </source>
</evidence>
<dbReference type="AlphaFoldDB" id="A0A914H5I0"/>
<feature type="transmembrane region" description="Helical" evidence="2">
    <location>
        <begin position="71"/>
        <end position="97"/>
    </location>
</feature>
<evidence type="ECO:0000256" key="2">
    <source>
        <dbReference type="SAM" id="Phobius"/>
    </source>
</evidence>
<keyword evidence="3" id="KW-1185">Reference proteome</keyword>
<feature type="compositionally biased region" description="Polar residues" evidence="1">
    <location>
        <begin position="119"/>
        <end position="130"/>
    </location>
</feature>
<evidence type="ECO:0000313" key="3">
    <source>
        <dbReference type="Proteomes" id="UP000887572"/>
    </source>
</evidence>